<reference evidence="7" key="1">
    <citation type="journal article" date="2020" name="mSystems">
        <title>Genome- and Community-Level Interaction Insights into Carbon Utilization and Element Cycling Functions of Hydrothermarchaeota in Hydrothermal Sediment.</title>
        <authorList>
            <person name="Zhou Z."/>
            <person name="Liu Y."/>
            <person name="Xu W."/>
            <person name="Pan J."/>
            <person name="Luo Z.H."/>
            <person name="Li M."/>
        </authorList>
    </citation>
    <scope>NUCLEOTIDE SEQUENCE [LARGE SCALE GENOMIC DNA]</scope>
    <source>
        <strain evidence="7">SpSt-751</strain>
    </source>
</reference>
<dbReference type="GO" id="GO:0006730">
    <property type="term" value="P:one-carbon metabolic process"/>
    <property type="evidence" value="ECO:0007669"/>
    <property type="project" value="UniProtKB-KW"/>
</dbReference>
<dbReference type="GO" id="GO:0046654">
    <property type="term" value="P:tetrahydrofolate biosynthetic process"/>
    <property type="evidence" value="ECO:0007669"/>
    <property type="project" value="InterPro"/>
</dbReference>
<dbReference type="InterPro" id="IPR020602">
    <property type="entry name" value="GTP_CycHdrlase_I_dom"/>
</dbReference>
<evidence type="ECO:0000256" key="1">
    <source>
        <dbReference type="ARBA" id="ARBA00001052"/>
    </source>
</evidence>
<dbReference type="GO" id="GO:0003934">
    <property type="term" value="F:GTP cyclohydrolase I activity"/>
    <property type="evidence" value="ECO:0007669"/>
    <property type="project" value="UniProtKB-EC"/>
</dbReference>
<dbReference type="InterPro" id="IPR001474">
    <property type="entry name" value="GTP_CycHdrlase_I"/>
</dbReference>
<dbReference type="FunFam" id="1.10.286.10:FF:000001">
    <property type="entry name" value="GTP cyclohydrolase 1"/>
    <property type="match status" value="1"/>
</dbReference>
<evidence type="ECO:0000256" key="3">
    <source>
        <dbReference type="ARBA" id="ARBA00012715"/>
    </source>
</evidence>
<evidence type="ECO:0000259" key="6">
    <source>
        <dbReference type="Pfam" id="PF01227"/>
    </source>
</evidence>
<dbReference type="GO" id="GO:0006729">
    <property type="term" value="P:tetrahydrobiopterin biosynthetic process"/>
    <property type="evidence" value="ECO:0007669"/>
    <property type="project" value="TreeGrafter"/>
</dbReference>
<evidence type="ECO:0000256" key="5">
    <source>
        <dbReference type="ARBA" id="ARBA00022801"/>
    </source>
</evidence>
<dbReference type="GO" id="GO:0005737">
    <property type="term" value="C:cytoplasm"/>
    <property type="evidence" value="ECO:0007669"/>
    <property type="project" value="TreeGrafter"/>
</dbReference>
<evidence type="ECO:0000313" key="7">
    <source>
        <dbReference type="EMBL" id="HGB31123.1"/>
    </source>
</evidence>
<dbReference type="InterPro" id="IPR043134">
    <property type="entry name" value="GTP-CH-I_N"/>
</dbReference>
<protein>
    <recommendedName>
        <fullName evidence="3">GTP cyclohydrolase I</fullName>
        <ecNumber evidence="3">3.5.4.16</ecNumber>
    </recommendedName>
</protein>
<dbReference type="NCBIfam" id="NF006826">
    <property type="entry name" value="PRK09347.1-3"/>
    <property type="match status" value="1"/>
</dbReference>
<evidence type="ECO:0000256" key="4">
    <source>
        <dbReference type="ARBA" id="ARBA00022563"/>
    </source>
</evidence>
<proteinExistence type="predicted"/>
<comment type="caution">
    <text evidence="7">The sequence shown here is derived from an EMBL/GenBank/DDBJ whole genome shotgun (WGS) entry which is preliminary data.</text>
</comment>
<dbReference type="UniPathway" id="UPA00848">
    <property type="reaction ID" value="UER00151"/>
</dbReference>
<dbReference type="SUPFAM" id="SSF55620">
    <property type="entry name" value="Tetrahydrobiopterin biosynthesis enzymes-like"/>
    <property type="match status" value="1"/>
</dbReference>
<dbReference type="AlphaFoldDB" id="A0A7C3SNG9"/>
<dbReference type="GO" id="GO:0008270">
    <property type="term" value="F:zinc ion binding"/>
    <property type="evidence" value="ECO:0007669"/>
    <property type="project" value="TreeGrafter"/>
</dbReference>
<dbReference type="GO" id="GO:0005525">
    <property type="term" value="F:GTP binding"/>
    <property type="evidence" value="ECO:0007669"/>
    <property type="project" value="TreeGrafter"/>
</dbReference>
<dbReference type="EC" id="3.5.4.16" evidence="3"/>
<feature type="domain" description="GTP cyclohydrolase I" evidence="6">
    <location>
        <begin position="4"/>
        <end position="175"/>
    </location>
</feature>
<evidence type="ECO:0000256" key="2">
    <source>
        <dbReference type="ARBA" id="ARBA00005080"/>
    </source>
</evidence>
<keyword evidence="5 7" id="KW-0378">Hydrolase</keyword>
<comment type="pathway">
    <text evidence="2">Cofactor biosynthesis; 7,8-dihydroneopterin triphosphate biosynthesis; 7,8-dihydroneopterin triphosphate from GTP: step 1/1.</text>
</comment>
<comment type="catalytic activity">
    <reaction evidence="1">
        <text>GTP + H2O = 7,8-dihydroneopterin 3'-triphosphate + formate + H(+)</text>
        <dbReference type="Rhea" id="RHEA:17473"/>
        <dbReference type="ChEBI" id="CHEBI:15377"/>
        <dbReference type="ChEBI" id="CHEBI:15378"/>
        <dbReference type="ChEBI" id="CHEBI:15740"/>
        <dbReference type="ChEBI" id="CHEBI:37565"/>
        <dbReference type="ChEBI" id="CHEBI:58462"/>
        <dbReference type="EC" id="3.5.4.16"/>
    </reaction>
</comment>
<name>A0A7C3SNG9_9BACT</name>
<dbReference type="PANTHER" id="PTHR11109">
    <property type="entry name" value="GTP CYCLOHYDROLASE I"/>
    <property type="match status" value="1"/>
</dbReference>
<accession>A0A7C3SNG9</accession>
<sequence length="176" mass="20575">MDKIEKAVYTILKEIGEDVNREGLIETPKRVARMYREVFYGLKEKPPEFKIFKSDNDQMIVKTFKCFSWCEHHLVPIEMKIAFAYIPNGKVTGISKIIRRIKWWCARPVIQENLTDNIIKDFVKELDPKGAMLIIKGRHFCELIRGVKTESWTTTSAVYGIFENSVVKQEFLSLIK</sequence>
<dbReference type="InterPro" id="IPR043133">
    <property type="entry name" value="GTP-CH-I_C/QueF"/>
</dbReference>
<gene>
    <name evidence="7" type="ORF">ENV35_04530</name>
</gene>
<dbReference type="Gene3D" id="1.10.286.10">
    <property type="match status" value="1"/>
</dbReference>
<keyword evidence="4" id="KW-0554">One-carbon metabolism</keyword>
<dbReference type="PANTHER" id="PTHR11109:SF7">
    <property type="entry name" value="GTP CYCLOHYDROLASE 1"/>
    <property type="match status" value="1"/>
</dbReference>
<dbReference type="EMBL" id="DTGA01000104">
    <property type="protein sequence ID" value="HGB31123.1"/>
    <property type="molecule type" value="Genomic_DNA"/>
</dbReference>
<organism evidence="7">
    <name type="scientific">Dictyoglomus turgidum</name>
    <dbReference type="NCBI Taxonomy" id="513050"/>
    <lineage>
        <taxon>Bacteria</taxon>
        <taxon>Pseudomonadati</taxon>
        <taxon>Dictyoglomota</taxon>
        <taxon>Dictyoglomia</taxon>
        <taxon>Dictyoglomales</taxon>
        <taxon>Dictyoglomaceae</taxon>
        <taxon>Dictyoglomus</taxon>
    </lineage>
</organism>
<dbReference type="Gene3D" id="3.30.1130.10">
    <property type="match status" value="1"/>
</dbReference>
<dbReference type="Pfam" id="PF01227">
    <property type="entry name" value="GTP_cyclohydroI"/>
    <property type="match status" value="1"/>
</dbReference>